<proteinExistence type="predicted"/>
<dbReference type="RefSeq" id="WP_080335404.1">
    <property type="nucleotide sequence ID" value="NZ_AP013063.1"/>
</dbReference>
<dbReference type="KEGG" id="smar:SM39_0574"/>
<sequence length="113" mass="13100">MRTLARRSIQTIKNRTDFVSSFVDSDTLNEFCVRRLSDRVSANRQLFIVTLNNDVSDGEVIPYAEIATSPSSKLRYVVKPSDQYPSLADNRLMDKIETAISMYMKKHWTSFYH</sequence>
<reference evidence="1" key="1">
    <citation type="journal article" date="2014" name="Genome Biol. Evol.">
        <title>Genome evolution and plasticity of Serratia marcescens, an important multidrug-resistant nosocomial pathogen.</title>
        <authorList>
            <person name="Iguchi A."/>
            <person name="Nagaya Y."/>
            <person name="Pradel E."/>
            <person name="Ooka T."/>
            <person name="Ogura Y."/>
            <person name="Katsura K."/>
            <person name="Kurokawa K."/>
            <person name="Oshima K."/>
            <person name="Hattori M."/>
            <person name="Parkhill J."/>
            <person name="Sebaihia M."/>
            <person name="Coulthurst S.J."/>
            <person name="Gotoh N."/>
            <person name="Thomson N.R."/>
            <person name="Ewbank J.J."/>
            <person name="Hayashi T."/>
        </authorList>
    </citation>
    <scope>NUCLEOTIDE SEQUENCE</scope>
    <source>
        <strain evidence="1">SM39</strain>
    </source>
</reference>
<organism evidence="1">
    <name type="scientific">Serratia marcescens SM39</name>
    <dbReference type="NCBI Taxonomy" id="1334564"/>
    <lineage>
        <taxon>Bacteria</taxon>
        <taxon>Pseudomonadati</taxon>
        <taxon>Pseudomonadota</taxon>
        <taxon>Gammaproteobacteria</taxon>
        <taxon>Enterobacterales</taxon>
        <taxon>Yersiniaceae</taxon>
        <taxon>Serratia</taxon>
    </lineage>
</organism>
<gene>
    <name evidence="1" type="ORF">SM39_0574</name>
</gene>
<dbReference type="EMBL" id="AP013063">
    <property type="protein sequence ID" value="BAO32636.1"/>
    <property type="molecule type" value="Genomic_DNA"/>
</dbReference>
<name>A0AAT9DVD6_SERMA</name>
<dbReference type="AlphaFoldDB" id="A0AAT9DVD6"/>
<evidence type="ECO:0000313" key="1">
    <source>
        <dbReference type="EMBL" id="BAO32636.1"/>
    </source>
</evidence>
<accession>A0AAT9DVD6</accession>
<protein>
    <submittedName>
        <fullName evidence="1">Uncharacterized protein</fullName>
    </submittedName>
</protein>